<gene>
    <name evidence="1" type="ORF">SY212_04210</name>
</gene>
<dbReference type="Proteomes" id="UP000494265">
    <property type="component" value="Unassembled WGS sequence"/>
</dbReference>
<name>A0A6F9XJE9_9LACO</name>
<proteinExistence type="predicted"/>
<dbReference type="EMBL" id="BLAM01000054">
    <property type="protein sequence ID" value="GET05391.1"/>
    <property type="molecule type" value="Genomic_DNA"/>
</dbReference>
<dbReference type="RefSeq" id="WP_172584233.1">
    <property type="nucleotide sequence ID" value="NZ_BLAM01000054.1"/>
</dbReference>
<dbReference type="AlphaFoldDB" id="A0A6F9XJE9"/>
<comment type="caution">
    <text evidence="1">The sequence shown here is derived from an EMBL/GenBank/DDBJ whole genome shotgun (WGS) entry which is preliminary data.</text>
</comment>
<sequence>MTKARMKKDYMIGEITLDWFNKNGLGNYLIETIEGGLLDNYLIDFSGLRYGRVRRKYMIVVSEYRNEWSSAMVAVLTDDEEKANKFIDLANEYYDDEECYPSLEGMFFKSYGERQKESFEKAFGIRL</sequence>
<protein>
    <submittedName>
        <fullName evidence="1">Uncharacterized protein</fullName>
    </submittedName>
</protein>
<evidence type="ECO:0000313" key="1">
    <source>
        <dbReference type="EMBL" id="GET05391.1"/>
    </source>
</evidence>
<accession>A0A6F9XJE9</accession>
<reference evidence="1" key="1">
    <citation type="submission" date="2019-10" db="EMBL/GenBank/DDBJ databases">
        <title>Lactobacillus agilis SY212 Whole Genome Sequencing Project.</title>
        <authorList>
            <person name="Suzuki S."/>
            <person name="Endo A."/>
            <person name="Maeno S."/>
            <person name="Shiwa Y."/>
            <person name="Matsutani M."/>
            <person name="Kajikawa A."/>
        </authorList>
    </citation>
    <scope>NUCLEOTIDE SEQUENCE</scope>
    <source>
        <strain evidence="1">SY212</strain>
    </source>
</reference>
<organism evidence="1">
    <name type="scientific">Ligilactobacillus agilis</name>
    <dbReference type="NCBI Taxonomy" id="1601"/>
    <lineage>
        <taxon>Bacteria</taxon>
        <taxon>Bacillati</taxon>
        <taxon>Bacillota</taxon>
        <taxon>Bacilli</taxon>
        <taxon>Lactobacillales</taxon>
        <taxon>Lactobacillaceae</taxon>
        <taxon>Ligilactobacillus</taxon>
    </lineage>
</organism>